<reference evidence="3" key="2">
    <citation type="submission" date="2023-06" db="EMBL/GenBank/DDBJ databases">
        <authorList>
            <consortium name="Lawrence Berkeley National Laboratory"/>
            <person name="Haridas S."/>
            <person name="Hensen N."/>
            <person name="Bonometti L."/>
            <person name="Westerberg I."/>
            <person name="Brannstrom I.O."/>
            <person name="Guillou S."/>
            <person name="Cros-Aarteil S."/>
            <person name="Calhoun S."/>
            <person name="Kuo A."/>
            <person name="Mondo S."/>
            <person name="Pangilinan J."/>
            <person name="Riley R."/>
            <person name="LaButti K."/>
            <person name="Andreopoulos B."/>
            <person name="Lipzen A."/>
            <person name="Chen C."/>
            <person name="Yanf M."/>
            <person name="Daum C."/>
            <person name="Ng V."/>
            <person name="Clum A."/>
            <person name="Steindorff A."/>
            <person name="Ohm R."/>
            <person name="Martin F."/>
            <person name="Silar P."/>
            <person name="Natvig D."/>
            <person name="Lalanne C."/>
            <person name="Gautier V."/>
            <person name="Ament-velasquez S.L."/>
            <person name="Kruys A."/>
            <person name="Hutchinson M.I."/>
            <person name="Powell A.J."/>
            <person name="Barry K."/>
            <person name="Miller A.N."/>
            <person name="Grigoriev I.V."/>
            <person name="Debuchy R."/>
            <person name="Gladieux P."/>
            <person name="Thoren M.H."/>
            <person name="Johannesson H."/>
        </authorList>
    </citation>
    <scope>NUCLEOTIDE SEQUENCE</scope>
    <source>
        <strain evidence="3">CBS 232.78</strain>
    </source>
</reference>
<reference evidence="3" key="1">
    <citation type="journal article" date="2023" name="Mol. Phylogenet. Evol.">
        <title>Genome-scale phylogeny and comparative genomics of the fungal order Sordariales.</title>
        <authorList>
            <person name="Hensen N."/>
            <person name="Bonometti L."/>
            <person name="Westerberg I."/>
            <person name="Brannstrom I.O."/>
            <person name="Guillou S."/>
            <person name="Cros-Aarteil S."/>
            <person name="Calhoun S."/>
            <person name="Haridas S."/>
            <person name="Kuo A."/>
            <person name="Mondo S."/>
            <person name="Pangilinan J."/>
            <person name="Riley R."/>
            <person name="LaButti K."/>
            <person name="Andreopoulos B."/>
            <person name="Lipzen A."/>
            <person name="Chen C."/>
            <person name="Yan M."/>
            <person name="Daum C."/>
            <person name="Ng V."/>
            <person name="Clum A."/>
            <person name="Steindorff A."/>
            <person name="Ohm R.A."/>
            <person name="Martin F."/>
            <person name="Silar P."/>
            <person name="Natvig D.O."/>
            <person name="Lalanne C."/>
            <person name="Gautier V."/>
            <person name="Ament-Velasquez S.L."/>
            <person name="Kruys A."/>
            <person name="Hutchinson M.I."/>
            <person name="Powell A.J."/>
            <person name="Barry K."/>
            <person name="Miller A.N."/>
            <person name="Grigoriev I.V."/>
            <person name="Debuchy R."/>
            <person name="Gladieux P."/>
            <person name="Hiltunen Thoren M."/>
            <person name="Johannesson H."/>
        </authorList>
    </citation>
    <scope>NUCLEOTIDE SEQUENCE</scope>
    <source>
        <strain evidence="3">CBS 232.78</strain>
    </source>
</reference>
<comment type="caution">
    <text evidence="3">The sequence shown here is derived from an EMBL/GenBank/DDBJ whole genome shotgun (WGS) entry which is preliminary data.</text>
</comment>
<proteinExistence type="predicted"/>
<evidence type="ECO:0000313" key="4">
    <source>
        <dbReference type="Proteomes" id="UP001285441"/>
    </source>
</evidence>
<keyword evidence="2" id="KW-0812">Transmembrane</keyword>
<organism evidence="3 4">
    <name type="scientific">Podospora didyma</name>
    <dbReference type="NCBI Taxonomy" id="330526"/>
    <lineage>
        <taxon>Eukaryota</taxon>
        <taxon>Fungi</taxon>
        <taxon>Dikarya</taxon>
        <taxon>Ascomycota</taxon>
        <taxon>Pezizomycotina</taxon>
        <taxon>Sordariomycetes</taxon>
        <taxon>Sordariomycetidae</taxon>
        <taxon>Sordariales</taxon>
        <taxon>Podosporaceae</taxon>
        <taxon>Podospora</taxon>
    </lineage>
</organism>
<dbReference type="AlphaFoldDB" id="A0AAE0K1D2"/>
<keyword evidence="4" id="KW-1185">Reference proteome</keyword>
<name>A0AAE0K1D2_9PEZI</name>
<feature type="region of interest" description="Disordered" evidence="1">
    <location>
        <begin position="338"/>
        <end position="358"/>
    </location>
</feature>
<feature type="compositionally biased region" description="Low complexity" evidence="1">
    <location>
        <begin position="179"/>
        <end position="194"/>
    </location>
</feature>
<dbReference type="Proteomes" id="UP001285441">
    <property type="component" value="Unassembled WGS sequence"/>
</dbReference>
<dbReference type="EMBL" id="JAULSW010000010">
    <property type="protein sequence ID" value="KAK3368253.1"/>
    <property type="molecule type" value="Genomic_DNA"/>
</dbReference>
<gene>
    <name evidence="3" type="ORF">B0H63DRAFT_455045</name>
</gene>
<keyword evidence="2" id="KW-1133">Transmembrane helix</keyword>
<protein>
    <submittedName>
        <fullName evidence="3">Uncharacterized protein</fullName>
    </submittedName>
</protein>
<feature type="compositionally biased region" description="Low complexity" evidence="1">
    <location>
        <begin position="215"/>
        <end position="226"/>
    </location>
</feature>
<evidence type="ECO:0000256" key="1">
    <source>
        <dbReference type="SAM" id="MobiDB-lite"/>
    </source>
</evidence>
<keyword evidence="2" id="KW-0472">Membrane</keyword>
<sequence>MTMLQTVTDSDGWLDVGSLTTPFTPAPTCTKIFSTSSSRFAILGPASFEDDDCWPTSYSIMFRAYFKPGLVCPSGWASELISSTRTTSNYGLPSMSAGETAAVCCPRGLKYVETALPYAPAIGGWCLGTLTAATTIEPTACFNCDTTPTLLPTRNAAGTPITVVQTTLLMRFEDPAAAAAASPTSPSGGSNNPALPLASLTASGGPAATSPPPSSNSIITTTNTTSNEDEGGPPPEVKRKIFAAVVTSAVVLAIALLVLFCIKCRRRRRKRRAAAAGQKAPIQPSSNDITKEISAPSPTDTTLAEVEVLGDLPKAHELDSPPGTVVTPAEVLGDTVATPTKPRLFGSPSSGGTIHRVTKPPPAAAELITPIFYAELSAEPVAPRRRSLQREKEDNV</sequence>
<evidence type="ECO:0000256" key="2">
    <source>
        <dbReference type="SAM" id="Phobius"/>
    </source>
</evidence>
<feature type="transmembrane region" description="Helical" evidence="2">
    <location>
        <begin position="241"/>
        <end position="262"/>
    </location>
</feature>
<evidence type="ECO:0000313" key="3">
    <source>
        <dbReference type="EMBL" id="KAK3368253.1"/>
    </source>
</evidence>
<feature type="region of interest" description="Disordered" evidence="1">
    <location>
        <begin position="179"/>
        <end position="234"/>
    </location>
</feature>
<accession>A0AAE0K1D2</accession>
<feature type="region of interest" description="Disordered" evidence="1">
    <location>
        <begin position="273"/>
        <end position="299"/>
    </location>
</feature>